<name>A0ABM1VPC2_APLCA</name>
<sequence>MSPDLNLIEHYLDHIQRELNRFQPRPTKALQLQRAIPQIGANGNMVIIHRLLRSMANRCQAIELFLEFMDNMKNMGVLIKSVQTDSGPLGFEMTCAPCDGILTGDNTSRLRNALEVYLKTKGYEISYLSIFSPNTVPLVQHYNFSLWNSDGTNAMVPIESAQGPNGLSDMGRHFLNGLCHHGPALTAFALPTLHCYRSSVSKVCPSYFDYGCNDRSKCFRLKGNEDNPLFEFRQPSPQANPYLVFASVVAAGIDGINRKLEMPDPALPVPGDLPSALSALKKDHVVMEAMGEELVNAFVYTKTTHEIEPLMAGGTASDEEMLKREMAFY</sequence>
<feature type="domain" description="GS catalytic" evidence="8">
    <location>
        <begin position="1"/>
        <end position="329"/>
    </location>
</feature>
<gene>
    <name evidence="10" type="primary">LOC101853296</name>
</gene>
<evidence type="ECO:0000256" key="2">
    <source>
        <dbReference type="ARBA" id="ARBA00037583"/>
    </source>
</evidence>
<dbReference type="RefSeq" id="XP_035824264.1">
    <property type="nucleotide sequence ID" value="XM_035968371.1"/>
</dbReference>
<dbReference type="InterPro" id="IPR014746">
    <property type="entry name" value="Gln_synth/guanido_kin_cat_dom"/>
</dbReference>
<keyword evidence="9" id="KW-1185">Reference proteome</keyword>
<comment type="subunit">
    <text evidence="3">Dodecamer. Interacts with BFSP2 and VIM.</text>
</comment>
<evidence type="ECO:0000313" key="10">
    <source>
        <dbReference type="RefSeq" id="XP_035824264.1"/>
    </source>
</evidence>
<comment type="similarity">
    <text evidence="1 6 7">Belongs to the glutamine synthetase family.</text>
</comment>
<proteinExistence type="inferred from homology"/>
<evidence type="ECO:0000313" key="9">
    <source>
        <dbReference type="Proteomes" id="UP000694888"/>
    </source>
</evidence>
<dbReference type="Proteomes" id="UP000694888">
    <property type="component" value="Unplaced"/>
</dbReference>
<organism evidence="9 10">
    <name type="scientific">Aplysia californica</name>
    <name type="common">California sea hare</name>
    <dbReference type="NCBI Taxonomy" id="6500"/>
    <lineage>
        <taxon>Eukaryota</taxon>
        <taxon>Metazoa</taxon>
        <taxon>Spiralia</taxon>
        <taxon>Lophotrochozoa</taxon>
        <taxon>Mollusca</taxon>
        <taxon>Gastropoda</taxon>
        <taxon>Heterobranchia</taxon>
        <taxon>Euthyneura</taxon>
        <taxon>Tectipleura</taxon>
        <taxon>Aplysiida</taxon>
        <taxon>Aplysioidea</taxon>
        <taxon>Aplysiidae</taxon>
        <taxon>Aplysia</taxon>
    </lineage>
</organism>
<dbReference type="SMART" id="SM01230">
    <property type="entry name" value="Gln-synt_C"/>
    <property type="match status" value="1"/>
</dbReference>
<accession>A0ABM1VPC2</accession>
<evidence type="ECO:0000256" key="7">
    <source>
        <dbReference type="RuleBase" id="RU000384"/>
    </source>
</evidence>
<evidence type="ECO:0000256" key="4">
    <source>
        <dbReference type="ARBA" id="ARBA00039404"/>
    </source>
</evidence>
<dbReference type="Pfam" id="PF00120">
    <property type="entry name" value="Gln-synt_C"/>
    <property type="match status" value="1"/>
</dbReference>
<evidence type="ECO:0000256" key="3">
    <source>
        <dbReference type="ARBA" id="ARBA00038790"/>
    </source>
</evidence>
<protein>
    <recommendedName>
        <fullName evidence="4">Lengsin</fullName>
    </recommendedName>
    <alternativeName>
        <fullName evidence="5">Glutamate-ammonia ligase domain-containing protein 1</fullName>
    </alternativeName>
</protein>
<dbReference type="Gene3D" id="3.30.590.10">
    <property type="entry name" value="Glutamine synthetase/guanido kinase, catalytic domain"/>
    <property type="match status" value="1"/>
</dbReference>
<dbReference type="PANTHER" id="PTHR43407">
    <property type="entry name" value="GLUTAMINE SYNTHETASE"/>
    <property type="match status" value="1"/>
</dbReference>
<dbReference type="PROSITE" id="PS51987">
    <property type="entry name" value="GS_CATALYTIC"/>
    <property type="match status" value="1"/>
</dbReference>
<comment type="function">
    <text evidence="2">May act as a component of the cytoskeleton or as a chaperone for the reorganization of intermediate filament proteins during terminal differentiation in the lens. Does not seem to have enzymatic activity.</text>
</comment>
<evidence type="ECO:0000256" key="1">
    <source>
        <dbReference type="ARBA" id="ARBA00009897"/>
    </source>
</evidence>
<dbReference type="InterPro" id="IPR008146">
    <property type="entry name" value="Gln_synth_cat_dom"/>
</dbReference>
<dbReference type="GeneID" id="101853296"/>
<evidence type="ECO:0000256" key="5">
    <source>
        <dbReference type="ARBA" id="ARBA00042675"/>
    </source>
</evidence>
<evidence type="ECO:0000256" key="6">
    <source>
        <dbReference type="PROSITE-ProRule" id="PRU01331"/>
    </source>
</evidence>
<reference evidence="10" key="1">
    <citation type="submission" date="2025-08" db="UniProtKB">
        <authorList>
            <consortium name="RefSeq"/>
        </authorList>
    </citation>
    <scope>IDENTIFICATION</scope>
</reference>
<dbReference type="SUPFAM" id="SSF55931">
    <property type="entry name" value="Glutamine synthetase/guanido kinase"/>
    <property type="match status" value="1"/>
</dbReference>
<evidence type="ECO:0000259" key="8">
    <source>
        <dbReference type="PROSITE" id="PS51987"/>
    </source>
</evidence>
<dbReference type="PANTHER" id="PTHR43407:SF1">
    <property type="entry name" value="LENGSIN"/>
    <property type="match status" value="1"/>
</dbReference>